<dbReference type="Pfam" id="PF05974">
    <property type="entry name" value="DUF892"/>
    <property type="match status" value="1"/>
</dbReference>
<dbReference type="CDD" id="cd07909">
    <property type="entry name" value="YciF"/>
    <property type="match status" value="1"/>
</dbReference>
<dbReference type="AlphaFoldDB" id="A0A1M5L3N2"/>
<dbReference type="InterPro" id="IPR012347">
    <property type="entry name" value="Ferritin-like"/>
</dbReference>
<keyword evidence="2" id="KW-1185">Reference proteome</keyword>
<dbReference type="PANTHER" id="PTHR30565:SF9">
    <property type="entry name" value="PROTEIN YCIF"/>
    <property type="match status" value="1"/>
</dbReference>
<evidence type="ECO:0000313" key="2">
    <source>
        <dbReference type="Proteomes" id="UP000184212"/>
    </source>
</evidence>
<accession>A0A1M5L3N2</accession>
<gene>
    <name evidence="1" type="ORF">SAMN04488109_0994</name>
</gene>
<dbReference type="EMBL" id="FQWQ01000001">
    <property type="protein sequence ID" value="SHG59540.1"/>
    <property type="molecule type" value="Genomic_DNA"/>
</dbReference>
<evidence type="ECO:0000313" key="1">
    <source>
        <dbReference type="EMBL" id="SHG59540.1"/>
    </source>
</evidence>
<dbReference type="Proteomes" id="UP000184212">
    <property type="component" value="Unassembled WGS sequence"/>
</dbReference>
<protein>
    <submittedName>
        <fullName evidence="1">Ferritin-like metal-binding protein YciE</fullName>
    </submittedName>
</protein>
<proteinExistence type="predicted"/>
<name>A0A1M5L3N2_9BACT</name>
<dbReference type="InterPro" id="IPR047114">
    <property type="entry name" value="YciF"/>
</dbReference>
<reference evidence="1 2" key="1">
    <citation type="submission" date="2016-11" db="EMBL/GenBank/DDBJ databases">
        <authorList>
            <person name="Jaros S."/>
            <person name="Januszkiewicz K."/>
            <person name="Wedrychowicz H."/>
        </authorList>
    </citation>
    <scope>NUCLEOTIDE SEQUENCE [LARGE SCALE GENOMIC DNA]</scope>
    <source>
        <strain evidence="1 2">DSM 24574</strain>
    </source>
</reference>
<dbReference type="RefSeq" id="WP_073131617.1">
    <property type="nucleotide sequence ID" value="NZ_FQWQ01000001.1"/>
</dbReference>
<dbReference type="PANTHER" id="PTHR30565">
    <property type="entry name" value="PROTEIN YCIF"/>
    <property type="match status" value="1"/>
</dbReference>
<dbReference type="Gene3D" id="1.20.1260.10">
    <property type="match status" value="1"/>
</dbReference>
<dbReference type="InterPro" id="IPR010287">
    <property type="entry name" value="DUF892_YciF-like"/>
</dbReference>
<dbReference type="SUPFAM" id="SSF47240">
    <property type="entry name" value="Ferritin-like"/>
    <property type="match status" value="1"/>
</dbReference>
<dbReference type="InterPro" id="IPR009078">
    <property type="entry name" value="Ferritin-like_SF"/>
</dbReference>
<sequence>MKKTMPLPQRETISDHNSKLERLFEDELKDIYWAEKALVRALPKLLRNVTSDELYKVLEDNLTETEDHVVRLESVFRMLGKEPKTKKCEAMAGLIREADEIMSHTEVGPVRDAGIISAVQKVEHYEMASYGTLRTFASTLGLDRAVRLLQENLDEERAADNRLSELAMSAINFEAAER</sequence>
<dbReference type="STRING" id="947013.SAMN04488109_0994"/>
<organism evidence="1 2">
    <name type="scientific">Chryseolinea serpens</name>
    <dbReference type="NCBI Taxonomy" id="947013"/>
    <lineage>
        <taxon>Bacteria</taxon>
        <taxon>Pseudomonadati</taxon>
        <taxon>Bacteroidota</taxon>
        <taxon>Cytophagia</taxon>
        <taxon>Cytophagales</taxon>
        <taxon>Fulvivirgaceae</taxon>
        <taxon>Chryseolinea</taxon>
    </lineage>
</organism>